<dbReference type="EMBL" id="MU853806">
    <property type="protein sequence ID" value="KAK3939767.1"/>
    <property type="molecule type" value="Genomic_DNA"/>
</dbReference>
<accession>A0AAN6S3I2</accession>
<dbReference type="Proteomes" id="UP001303473">
    <property type="component" value="Unassembled WGS sequence"/>
</dbReference>
<feature type="domain" description="AB hydrolase-1" evidence="2">
    <location>
        <begin position="103"/>
        <end position="365"/>
    </location>
</feature>
<gene>
    <name evidence="3" type="ORF">QBC46DRAFT_387227</name>
</gene>
<evidence type="ECO:0000256" key="1">
    <source>
        <dbReference type="SAM" id="SignalP"/>
    </source>
</evidence>
<evidence type="ECO:0000259" key="2">
    <source>
        <dbReference type="Pfam" id="PF12697"/>
    </source>
</evidence>
<organism evidence="3 4">
    <name type="scientific">Diplogelasinospora grovesii</name>
    <dbReference type="NCBI Taxonomy" id="303347"/>
    <lineage>
        <taxon>Eukaryota</taxon>
        <taxon>Fungi</taxon>
        <taxon>Dikarya</taxon>
        <taxon>Ascomycota</taxon>
        <taxon>Pezizomycotina</taxon>
        <taxon>Sordariomycetes</taxon>
        <taxon>Sordariomycetidae</taxon>
        <taxon>Sordariales</taxon>
        <taxon>Diplogelasinosporaceae</taxon>
        <taxon>Diplogelasinospora</taxon>
    </lineage>
</organism>
<proteinExistence type="predicted"/>
<dbReference type="SUPFAM" id="SSF53474">
    <property type="entry name" value="alpha/beta-Hydrolases"/>
    <property type="match status" value="1"/>
</dbReference>
<sequence length="378" mass="40479">MATLQRTLLILGLLTGASAGAGHLAGSRCSEVSFAVPVSSENVVFGSPPDPHNDTAIVEFMLDVWRGLPANTTGTTTVTGNFTVNGLYCEPRGQKRKADTLEVLVHGITYNKTMWSGMGFGSPYDWLAYANSRGYAALSIDRVGHGTNPERPDPLNVVQPQLHVETLHYLFNAARSGHNRAFGGRNFDKVVFVGHSYGCFLGTALASQHPGDADAMVLTGFATTIDFSDVTNAQWAGAAHVMPQRFAGVPLGYVALVQQAQRTASFYAGAYDPAIPPVDFAYEDTLSCGEVGALGSILQPAAGYANPVLVVTAVDDAFFCKPPKATCEGILATSASYFPNVTDYSYFAPENTGHDLTLHYSAPATFKQVHDWLDQRTR</sequence>
<dbReference type="InterPro" id="IPR000073">
    <property type="entry name" value="AB_hydrolase_1"/>
</dbReference>
<feature type="chain" id="PRO_5042980824" evidence="1">
    <location>
        <begin position="20"/>
        <end position="378"/>
    </location>
</feature>
<name>A0AAN6S3I2_9PEZI</name>
<dbReference type="AlphaFoldDB" id="A0AAN6S3I2"/>
<evidence type="ECO:0000313" key="3">
    <source>
        <dbReference type="EMBL" id="KAK3939767.1"/>
    </source>
</evidence>
<feature type="signal peptide" evidence="1">
    <location>
        <begin position="1"/>
        <end position="19"/>
    </location>
</feature>
<reference evidence="4" key="1">
    <citation type="journal article" date="2023" name="Mol. Phylogenet. Evol.">
        <title>Genome-scale phylogeny and comparative genomics of the fungal order Sordariales.</title>
        <authorList>
            <person name="Hensen N."/>
            <person name="Bonometti L."/>
            <person name="Westerberg I."/>
            <person name="Brannstrom I.O."/>
            <person name="Guillou S."/>
            <person name="Cros-Aarteil S."/>
            <person name="Calhoun S."/>
            <person name="Haridas S."/>
            <person name="Kuo A."/>
            <person name="Mondo S."/>
            <person name="Pangilinan J."/>
            <person name="Riley R."/>
            <person name="LaButti K."/>
            <person name="Andreopoulos B."/>
            <person name="Lipzen A."/>
            <person name="Chen C."/>
            <person name="Yan M."/>
            <person name="Daum C."/>
            <person name="Ng V."/>
            <person name="Clum A."/>
            <person name="Steindorff A."/>
            <person name="Ohm R.A."/>
            <person name="Martin F."/>
            <person name="Silar P."/>
            <person name="Natvig D.O."/>
            <person name="Lalanne C."/>
            <person name="Gautier V."/>
            <person name="Ament-Velasquez S.L."/>
            <person name="Kruys A."/>
            <person name="Hutchinson M.I."/>
            <person name="Powell A.J."/>
            <person name="Barry K."/>
            <person name="Miller A.N."/>
            <person name="Grigoriev I.V."/>
            <person name="Debuchy R."/>
            <person name="Gladieux P."/>
            <person name="Hiltunen Thoren M."/>
            <person name="Johannesson H."/>
        </authorList>
    </citation>
    <scope>NUCLEOTIDE SEQUENCE [LARGE SCALE GENOMIC DNA]</scope>
    <source>
        <strain evidence="4">CBS 340.73</strain>
    </source>
</reference>
<keyword evidence="1" id="KW-0732">Signal</keyword>
<comment type="caution">
    <text evidence="3">The sequence shown here is derived from an EMBL/GenBank/DDBJ whole genome shotgun (WGS) entry which is preliminary data.</text>
</comment>
<keyword evidence="4" id="KW-1185">Reference proteome</keyword>
<dbReference type="Gene3D" id="3.40.50.1820">
    <property type="entry name" value="alpha/beta hydrolase"/>
    <property type="match status" value="1"/>
</dbReference>
<evidence type="ECO:0000313" key="4">
    <source>
        <dbReference type="Proteomes" id="UP001303473"/>
    </source>
</evidence>
<dbReference type="InterPro" id="IPR029058">
    <property type="entry name" value="AB_hydrolase_fold"/>
</dbReference>
<dbReference type="Pfam" id="PF12697">
    <property type="entry name" value="Abhydrolase_6"/>
    <property type="match status" value="1"/>
</dbReference>
<protein>
    <submittedName>
        <fullName evidence="3">Cardiolipin-specific deacylase, mitochondrial</fullName>
    </submittedName>
</protein>